<keyword evidence="2" id="KW-0732">Signal</keyword>
<sequence>MVAIAVAVAALAALPQTVDAAQLRIDSITGIWTDAEGAPVDGLGTTRIDWGVPLTAAGSSAYAFEGAAPAAIGPFAPGETFDIGTFFHYNFPIDDQLLNGATLDLVIAGRVFPEPAATGSAFLVEQALRFDHQETFNLDDPCPGGTANGIGANVAGCADIVTIGTALPRSEAFVRDDQTFLFSLTGFEGGEASFLTSEATINSVPLTASFLVVEGAADVPVPASLPLLASLIGALGSFGWLRKRAAQS</sequence>
<evidence type="ECO:0000256" key="2">
    <source>
        <dbReference type="SAM" id="SignalP"/>
    </source>
</evidence>
<keyword evidence="1" id="KW-1133">Transmembrane helix</keyword>
<feature type="transmembrane region" description="Helical" evidence="1">
    <location>
        <begin position="223"/>
        <end position="241"/>
    </location>
</feature>
<feature type="signal peptide" evidence="2">
    <location>
        <begin position="1"/>
        <end position="20"/>
    </location>
</feature>
<protein>
    <recommendedName>
        <fullName evidence="5">PEP-CTERM sorting domain-containing protein</fullName>
    </recommendedName>
</protein>
<feature type="chain" id="PRO_5045160993" description="PEP-CTERM sorting domain-containing protein" evidence="2">
    <location>
        <begin position="21"/>
        <end position="248"/>
    </location>
</feature>
<name>A0ABQ6LGM5_9RHOB</name>
<evidence type="ECO:0000313" key="4">
    <source>
        <dbReference type="Proteomes" id="UP001239909"/>
    </source>
</evidence>
<evidence type="ECO:0000313" key="3">
    <source>
        <dbReference type="EMBL" id="GMG82456.1"/>
    </source>
</evidence>
<dbReference type="NCBIfam" id="NF038131">
    <property type="entry name" value="choice_anch_K"/>
    <property type="match status" value="1"/>
</dbReference>
<comment type="caution">
    <text evidence="3">The sequence shown here is derived from an EMBL/GenBank/DDBJ whole genome shotgun (WGS) entry which is preliminary data.</text>
</comment>
<gene>
    <name evidence="3" type="ORF">LNKW23_16690</name>
</gene>
<proteinExistence type="predicted"/>
<dbReference type="NCBIfam" id="NF038125">
    <property type="entry name" value="PEP_CTERM_THxN"/>
    <property type="match status" value="1"/>
</dbReference>
<keyword evidence="4" id="KW-1185">Reference proteome</keyword>
<dbReference type="EMBL" id="BSYI01000010">
    <property type="protein sequence ID" value="GMG82456.1"/>
    <property type="molecule type" value="Genomic_DNA"/>
</dbReference>
<evidence type="ECO:0008006" key="5">
    <source>
        <dbReference type="Google" id="ProtNLM"/>
    </source>
</evidence>
<dbReference type="InterPro" id="IPR047995">
    <property type="entry name" value="Choice_anch_K"/>
</dbReference>
<dbReference type="Proteomes" id="UP001239909">
    <property type="component" value="Unassembled WGS sequence"/>
</dbReference>
<accession>A0ABQ6LGM5</accession>
<organism evidence="3 4">
    <name type="scientific">Paralimibaculum aggregatum</name>
    <dbReference type="NCBI Taxonomy" id="3036245"/>
    <lineage>
        <taxon>Bacteria</taxon>
        <taxon>Pseudomonadati</taxon>
        <taxon>Pseudomonadota</taxon>
        <taxon>Alphaproteobacteria</taxon>
        <taxon>Rhodobacterales</taxon>
        <taxon>Paracoccaceae</taxon>
        <taxon>Paralimibaculum</taxon>
    </lineage>
</organism>
<evidence type="ECO:0000256" key="1">
    <source>
        <dbReference type="SAM" id="Phobius"/>
    </source>
</evidence>
<keyword evidence="1" id="KW-0812">Transmembrane</keyword>
<reference evidence="3 4" key="1">
    <citation type="submission" date="2023-04" db="EMBL/GenBank/DDBJ databases">
        <title>Marinoamorphus aggregata gen. nov., sp. Nov., isolate from tissue of brittle star Ophioplocus japonicus.</title>
        <authorList>
            <person name="Kawano K."/>
            <person name="Sawayama S."/>
            <person name="Nakagawa S."/>
        </authorList>
    </citation>
    <scope>NUCLEOTIDE SEQUENCE [LARGE SCALE GENOMIC DNA]</scope>
    <source>
        <strain evidence="3 4">NKW23</strain>
    </source>
</reference>
<keyword evidence="1" id="KW-0472">Membrane</keyword>